<sequence>MVNKKNKRKKKTVNKRFDSAGDYVPSGANELTEGFYVTTGDYIPTGGYMPTGDYEQYGFYVPTGDYIPTGGYVPTGDYEFNGIYIPTGDFQLDSYVTSGDFMLNEGEESSDILKGALAENLFEEIHIKPVFTLKNNPDKLSSPKGYMIPPIILF</sequence>
<accession>A0A1V3G5I5</accession>
<proteinExistence type="predicted"/>
<dbReference type="Proteomes" id="UP000188597">
    <property type="component" value="Unassembled WGS sequence"/>
</dbReference>
<evidence type="ECO:0000313" key="1">
    <source>
        <dbReference type="EMBL" id="OOE10668.1"/>
    </source>
</evidence>
<comment type="caution">
    <text evidence="1">The sequence shown here is derived from an EMBL/GenBank/DDBJ whole genome shotgun (WGS) entry which is preliminary data.</text>
</comment>
<name>A0A1V3G5I5_9BACL</name>
<dbReference type="AlphaFoldDB" id="A0A1V3G5I5"/>
<dbReference type="EMBL" id="MQMF01000003">
    <property type="protein sequence ID" value="OOE10668.1"/>
    <property type="molecule type" value="Genomic_DNA"/>
</dbReference>
<protein>
    <submittedName>
        <fullName evidence="1">Uncharacterized protein</fullName>
    </submittedName>
</protein>
<evidence type="ECO:0000313" key="2">
    <source>
        <dbReference type="Proteomes" id="UP000188597"/>
    </source>
</evidence>
<dbReference type="RefSeq" id="WP_077364207.1">
    <property type="nucleotide sequence ID" value="NZ_MQMF01000003.1"/>
</dbReference>
<gene>
    <name evidence="1" type="ORF">UN64_15040</name>
</gene>
<dbReference type="OrthoDB" id="9840828at2"/>
<organism evidence="1 2">
    <name type="scientific">Fictibacillus arsenicus</name>
    <dbReference type="NCBI Taxonomy" id="255247"/>
    <lineage>
        <taxon>Bacteria</taxon>
        <taxon>Bacillati</taxon>
        <taxon>Bacillota</taxon>
        <taxon>Bacilli</taxon>
        <taxon>Bacillales</taxon>
        <taxon>Fictibacillaceae</taxon>
        <taxon>Fictibacillus</taxon>
    </lineage>
</organism>
<reference evidence="1 2" key="1">
    <citation type="submission" date="2016-11" db="EMBL/GenBank/DDBJ databases">
        <authorList>
            <person name="Jaros S."/>
            <person name="Januszkiewicz K."/>
            <person name="Wedrychowicz H."/>
        </authorList>
    </citation>
    <scope>NUCLEOTIDE SEQUENCE [LARGE SCALE GENOMIC DNA]</scope>
    <source>
        <strain evidence="1 2">Con a/3</strain>
    </source>
</reference>